<protein>
    <submittedName>
        <fullName evidence="2">FeoC-like transcriptional regulator</fullName>
    </submittedName>
</protein>
<evidence type="ECO:0000259" key="1">
    <source>
        <dbReference type="Pfam" id="PF09012"/>
    </source>
</evidence>
<keyword evidence="3" id="KW-1185">Reference proteome</keyword>
<comment type="caution">
    <text evidence="2">The sequence shown here is derived from an EMBL/GenBank/DDBJ whole genome shotgun (WGS) entry which is preliminary data.</text>
</comment>
<dbReference type="SUPFAM" id="SSF46785">
    <property type="entry name" value="Winged helix' DNA-binding domain"/>
    <property type="match status" value="1"/>
</dbReference>
<evidence type="ECO:0000313" key="2">
    <source>
        <dbReference type="EMBL" id="PRY22581.1"/>
    </source>
</evidence>
<dbReference type="GO" id="GO:0051537">
    <property type="term" value="F:2 iron, 2 sulfur cluster binding"/>
    <property type="evidence" value="ECO:0007669"/>
    <property type="project" value="InterPro"/>
</dbReference>
<name>A0A2T0RN60_9RHOB</name>
<dbReference type="Pfam" id="PF09012">
    <property type="entry name" value="FeoC"/>
    <property type="match status" value="1"/>
</dbReference>
<dbReference type="OrthoDB" id="467062at2"/>
<gene>
    <name evidence="2" type="ORF">CLV78_106121</name>
</gene>
<dbReference type="InterPro" id="IPR036388">
    <property type="entry name" value="WH-like_DNA-bd_sf"/>
</dbReference>
<organism evidence="2 3">
    <name type="scientific">Aliiruegeria haliotis</name>
    <dbReference type="NCBI Taxonomy" id="1280846"/>
    <lineage>
        <taxon>Bacteria</taxon>
        <taxon>Pseudomonadati</taxon>
        <taxon>Pseudomonadota</taxon>
        <taxon>Alphaproteobacteria</taxon>
        <taxon>Rhodobacterales</taxon>
        <taxon>Roseobacteraceae</taxon>
        <taxon>Aliiruegeria</taxon>
    </lineage>
</organism>
<dbReference type="InterPro" id="IPR036390">
    <property type="entry name" value="WH_DNA-bd_sf"/>
</dbReference>
<sequence>MLMDIRAYLERHGSANIVDLSNHFRVAPDAMRGMLEHWIRKGSVTRQDFAPSCSGCGTGSCGGCGVAASFEIYQARKATAP</sequence>
<dbReference type="EMBL" id="PVTD01000006">
    <property type="protein sequence ID" value="PRY22581.1"/>
    <property type="molecule type" value="Genomic_DNA"/>
</dbReference>
<evidence type="ECO:0000313" key="3">
    <source>
        <dbReference type="Proteomes" id="UP000239480"/>
    </source>
</evidence>
<accession>A0A2T0RN60</accession>
<proteinExistence type="predicted"/>
<dbReference type="InterPro" id="IPR015102">
    <property type="entry name" value="Tscrpt_reg_HTH_FeoC"/>
</dbReference>
<dbReference type="Proteomes" id="UP000239480">
    <property type="component" value="Unassembled WGS sequence"/>
</dbReference>
<dbReference type="InterPro" id="IPR006058">
    <property type="entry name" value="2Fe2S_fd_BS"/>
</dbReference>
<dbReference type="AlphaFoldDB" id="A0A2T0RN60"/>
<reference evidence="2 3" key="1">
    <citation type="submission" date="2018-03" db="EMBL/GenBank/DDBJ databases">
        <title>Genomic Encyclopedia of Archaeal and Bacterial Type Strains, Phase II (KMG-II): from individual species to whole genera.</title>
        <authorList>
            <person name="Goeker M."/>
        </authorList>
    </citation>
    <scope>NUCLEOTIDE SEQUENCE [LARGE SCALE GENOMIC DNA]</scope>
    <source>
        <strain evidence="2 3">DSM 29328</strain>
    </source>
</reference>
<dbReference type="Gene3D" id="1.10.10.10">
    <property type="entry name" value="Winged helix-like DNA-binding domain superfamily/Winged helix DNA-binding domain"/>
    <property type="match status" value="1"/>
</dbReference>
<feature type="domain" description="Transcriptional regulator HTH-type FeoC" evidence="1">
    <location>
        <begin position="1"/>
        <end position="73"/>
    </location>
</feature>
<dbReference type="PROSITE" id="PS00197">
    <property type="entry name" value="2FE2S_FER_1"/>
    <property type="match status" value="1"/>
</dbReference>